<keyword evidence="3" id="KW-0540">Nuclease</keyword>
<comment type="subcellular location">
    <subcellularLocation>
        <location evidence="1">Nucleus</location>
    </subcellularLocation>
</comment>
<dbReference type="InterPro" id="IPR002562">
    <property type="entry name" value="3'-5'_exonuclease_dom"/>
</dbReference>
<organism evidence="11 12">
    <name type="scientific">Ziziphus jujuba</name>
    <name type="common">Chinese jujube</name>
    <name type="synonym">Ziziphus sativa</name>
    <dbReference type="NCBI Taxonomy" id="326968"/>
    <lineage>
        <taxon>Eukaryota</taxon>
        <taxon>Viridiplantae</taxon>
        <taxon>Streptophyta</taxon>
        <taxon>Embryophyta</taxon>
        <taxon>Tracheophyta</taxon>
        <taxon>Spermatophyta</taxon>
        <taxon>Magnoliopsida</taxon>
        <taxon>eudicotyledons</taxon>
        <taxon>Gunneridae</taxon>
        <taxon>Pentapetalae</taxon>
        <taxon>rosids</taxon>
        <taxon>fabids</taxon>
        <taxon>Rosales</taxon>
        <taxon>Rhamnaceae</taxon>
        <taxon>Paliureae</taxon>
        <taxon>Ziziphus</taxon>
    </lineage>
</organism>
<dbReference type="Pfam" id="PF08066">
    <property type="entry name" value="PMC2NT"/>
    <property type="match status" value="1"/>
</dbReference>
<proteinExistence type="inferred from homology"/>
<keyword evidence="2" id="KW-0698">rRNA processing</keyword>
<evidence type="ECO:0000256" key="6">
    <source>
        <dbReference type="ARBA" id="ARBA00022839"/>
    </source>
</evidence>
<dbReference type="PROSITE" id="PS50967">
    <property type="entry name" value="HRDC"/>
    <property type="match status" value="1"/>
</dbReference>
<dbReference type="Pfam" id="PF00570">
    <property type="entry name" value="HRDC"/>
    <property type="match status" value="1"/>
</dbReference>
<feature type="region of interest" description="Disordered" evidence="9">
    <location>
        <begin position="839"/>
        <end position="859"/>
    </location>
</feature>
<dbReference type="InterPro" id="IPR010997">
    <property type="entry name" value="HRDC-like_sf"/>
</dbReference>
<evidence type="ECO:0000256" key="3">
    <source>
        <dbReference type="ARBA" id="ARBA00022722"/>
    </source>
</evidence>
<evidence type="ECO:0000256" key="1">
    <source>
        <dbReference type="ARBA" id="ARBA00004123"/>
    </source>
</evidence>
<evidence type="ECO:0000256" key="8">
    <source>
        <dbReference type="ARBA" id="ARBA00043957"/>
    </source>
</evidence>
<feature type="region of interest" description="Disordered" evidence="9">
    <location>
        <begin position="611"/>
        <end position="691"/>
    </location>
</feature>
<dbReference type="GeneID" id="107405322"/>
<feature type="domain" description="HRDC" evidence="10">
    <location>
        <begin position="478"/>
        <end position="558"/>
    </location>
</feature>
<keyword evidence="11" id="KW-1185">Reference proteome</keyword>
<keyword evidence="5" id="KW-0271">Exosome</keyword>
<feature type="compositionally biased region" description="Polar residues" evidence="9">
    <location>
        <begin position="156"/>
        <end position="168"/>
    </location>
</feature>
<dbReference type="InterPro" id="IPR002121">
    <property type="entry name" value="HRDC_dom"/>
</dbReference>
<dbReference type="Pfam" id="PF01612">
    <property type="entry name" value="DNA_pol_A_exo1"/>
    <property type="match status" value="1"/>
</dbReference>
<dbReference type="InterPro" id="IPR049559">
    <property type="entry name" value="Rrp6p-like_exo"/>
</dbReference>
<keyword evidence="4" id="KW-0378">Hydrolase</keyword>
<dbReference type="SMART" id="SM00341">
    <property type="entry name" value="HRDC"/>
    <property type="match status" value="1"/>
</dbReference>
<dbReference type="PANTHER" id="PTHR12124">
    <property type="entry name" value="POLYMYOSITIS/SCLERODERMA AUTOANTIGEN-RELATED"/>
    <property type="match status" value="1"/>
</dbReference>
<evidence type="ECO:0000256" key="2">
    <source>
        <dbReference type="ARBA" id="ARBA00022552"/>
    </source>
</evidence>
<feature type="region of interest" description="Disordered" evidence="9">
    <location>
        <begin position="156"/>
        <end position="179"/>
    </location>
</feature>
<evidence type="ECO:0000256" key="5">
    <source>
        <dbReference type="ARBA" id="ARBA00022835"/>
    </source>
</evidence>
<feature type="region of interest" description="Disordered" evidence="9">
    <location>
        <begin position="872"/>
        <end position="933"/>
    </location>
</feature>
<feature type="compositionally biased region" description="Polar residues" evidence="9">
    <location>
        <begin position="656"/>
        <end position="682"/>
    </location>
</feature>
<accession>A0ABM3I5U9</accession>
<evidence type="ECO:0000256" key="4">
    <source>
        <dbReference type="ARBA" id="ARBA00022801"/>
    </source>
</evidence>
<keyword evidence="7" id="KW-0539">Nucleus</keyword>
<feature type="compositionally biased region" description="Basic and acidic residues" evidence="9">
    <location>
        <begin position="632"/>
        <end position="645"/>
    </location>
</feature>
<name>A0ABM3I5U9_ZIZJJ</name>
<dbReference type="CDD" id="cd06147">
    <property type="entry name" value="Rrp6p_like_exo"/>
    <property type="match status" value="1"/>
</dbReference>
<keyword evidence="6" id="KW-0269">Exonuclease</keyword>
<dbReference type="SUPFAM" id="SSF47819">
    <property type="entry name" value="HRDC-like"/>
    <property type="match status" value="1"/>
</dbReference>
<dbReference type="RefSeq" id="XP_048321195.2">
    <property type="nucleotide sequence ID" value="XM_048465238.2"/>
</dbReference>
<evidence type="ECO:0000256" key="9">
    <source>
        <dbReference type="SAM" id="MobiDB-lite"/>
    </source>
</evidence>
<dbReference type="Gene3D" id="1.10.150.80">
    <property type="entry name" value="HRDC domain"/>
    <property type="match status" value="1"/>
</dbReference>
<dbReference type="InterPro" id="IPR012337">
    <property type="entry name" value="RNaseH-like_sf"/>
</dbReference>
<feature type="compositionally biased region" description="Polar residues" evidence="9">
    <location>
        <begin position="611"/>
        <end position="621"/>
    </location>
</feature>
<sequence>MNDDTMNVDQSQSSKAQTLQSITTGPLASSISKLAGSSCAIPSNKDFHFFYNFGEFKSPIEEIARRSQSMLESIGSSTRIWGKEMPLPEDIDDAYDWLVNINDDVFERFGESVDEFQRIRKKEEETGRRMSTAAELEEGGFQLVYGKKKKAASQLSNSVSGGQDSSPGSGIKVVKKDKKTTGVKPKVPFHVPTIQRPQDQYNFLVNNLNQPFEHVWLQKSEDGQRFIHPLENLSVMDFIDKDIGDVEPVKPPSLECTPYKLVEEVRDLKELAAKLRGENEFAVDLEHNQYRSFQGLTCLIQISTRTEDFIVDALKLRVHIGPYLREVFKDPTKRKVMHGADRDIVWLQRDFGIYVCNLFDTGQASRVLKLERNSLEFLLHHFCGVNANKEYQNADWRLRPLPEEMERYAREDTHYLLHIYDLMRKQLIAMSEESEQSDALLVEVYKRSYDVCIQLYEKELLTDNSYLYIYGLQGANLNAQQLAVVAGLCQWRDIVARAEDESTGYILPNKTLLEIAKQMPVTTSKLRQLIKSKHPYIEHNLGSVVSIIKHSMQNAAAYEAAAERLKEGCMGTVPEENIVAEDGRRAPLPDTLADLKSSDGVNEINGDTSAVSAASQTQENKSLILGRNASELNRDRQKSSSELHGESGSGKIESGNYASVLSRENLTASGQKEESTNISVSDSAKVPGATVQVQKKPTRAFGALFGGTVTKRKLDSGKKEKEEIKLEQIRASVNFPIHSFSGTVEQTRPVVEASFAASQIPLSEGPATASSPSSHLEDIIMLQDDKDLEESRNGDLETTKEDKEHILAVSGLEMDKEDESMSLSDLSSSFKQCFESSKQNRKARQVDKPQESGSLQFKPFDYEAARKQIVFGDDSKEDIEAEGDGQISSHYYGGKKKSSVTGQVVKVDGSRELSQGKRRQAFPATGNRSGTFR</sequence>
<evidence type="ECO:0000259" key="10">
    <source>
        <dbReference type="PROSITE" id="PS50967"/>
    </source>
</evidence>
<reference evidence="12" key="1">
    <citation type="submission" date="2025-08" db="UniProtKB">
        <authorList>
            <consortium name="RefSeq"/>
        </authorList>
    </citation>
    <scope>IDENTIFICATION</scope>
    <source>
        <tissue evidence="12">Seedling</tissue>
    </source>
</reference>
<evidence type="ECO:0000313" key="12">
    <source>
        <dbReference type="RefSeq" id="XP_048321195.2"/>
    </source>
</evidence>
<evidence type="ECO:0000313" key="11">
    <source>
        <dbReference type="Proteomes" id="UP001652623"/>
    </source>
</evidence>
<dbReference type="Proteomes" id="UP001652623">
    <property type="component" value="Chromosome 11"/>
</dbReference>
<gene>
    <name evidence="12" type="primary">LOC107405322</name>
</gene>
<dbReference type="InterPro" id="IPR045092">
    <property type="entry name" value="Rrp6-like"/>
</dbReference>
<comment type="similarity">
    <text evidence="8">Belongs to the exosome component 10/RRP6 family.</text>
</comment>
<dbReference type="PANTHER" id="PTHR12124:SF47">
    <property type="entry name" value="EXOSOME COMPONENT 10"/>
    <property type="match status" value="1"/>
</dbReference>
<protein>
    <submittedName>
        <fullName evidence="12">Protein RRP6-like 2</fullName>
    </submittedName>
</protein>
<dbReference type="SMART" id="SM00474">
    <property type="entry name" value="35EXOc"/>
    <property type="match status" value="1"/>
</dbReference>
<dbReference type="SUPFAM" id="SSF53098">
    <property type="entry name" value="Ribonuclease H-like"/>
    <property type="match status" value="1"/>
</dbReference>
<feature type="region of interest" description="Disordered" evidence="9">
    <location>
        <begin position="1"/>
        <end position="20"/>
    </location>
</feature>
<dbReference type="InterPro" id="IPR036397">
    <property type="entry name" value="RNaseH_sf"/>
</dbReference>
<dbReference type="InterPro" id="IPR012588">
    <property type="entry name" value="Exosome-assoc_fac_Rrp6_N"/>
</dbReference>
<dbReference type="InterPro" id="IPR044876">
    <property type="entry name" value="HRDC_dom_sf"/>
</dbReference>
<dbReference type="Gene3D" id="3.30.420.10">
    <property type="entry name" value="Ribonuclease H-like superfamily/Ribonuclease H"/>
    <property type="match status" value="1"/>
</dbReference>
<evidence type="ECO:0000256" key="7">
    <source>
        <dbReference type="ARBA" id="ARBA00023242"/>
    </source>
</evidence>